<organism evidence="2">
    <name type="scientific">bioreactor metagenome</name>
    <dbReference type="NCBI Taxonomy" id="1076179"/>
    <lineage>
        <taxon>unclassified sequences</taxon>
        <taxon>metagenomes</taxon>
        <taxon>ecological metagenomes</taxon>
    </lineage>
</organism>
<dbReference type="AlphaFoldDB" id="A0A644U5H2"/>
<comment type="caution">
    <text evidence="2">The sequence shown here is derived from an EMBL/GenBank/DDBJ whole genome shotgun (WGS) entry which is preliminary data.</text>
</comment>
<protein>
    <submittedName>
        <fullName evidence="2">Uncharacterized protein</fullName>
    </submittedName>
</protein>
<reference evidence="2" key="1">
    <citation type="submission" date="2019-08" db="EMBL/GenBank/DDBJ databases">
        <authorList>
            <person name="Kucharzyk K."/>
            <person name="Murdoch R.W."/>
            <person name="Higgins S."/>
            <person name="Loffler F."/>
        </authorList>
    </citation>
    <scope>NUCLEOTIDE SEQUENCE</scope>
</reference>
<accession>A0A644U5H2</accession>
<name>A0A644U5H2_9ZZZZ</name>
<proteinExistence type="predicted"/>
<dbReference type="EMBL" id="VSSQ01000078">
    <property type="protein sequence ID" value="MPL74167.1"/>
    <property type="molecule type" value="Genomic_DNA"/>
</dbReference>
<sequence>MSLGKGAAPAAPFSLRSGGNEGGGIETEGLRRAREQRRLMRKERAVKARGGQIDGADHPRRARRDLRIEARKHTLALEHARLFRVDHLRRQPLRMQRTRIMRRARHRLELQLPLRRVRGRVLRHRIQRTAHHLQRVMQLGQPVVMQKLELCRAVIGHVAPATAPLAHRPVHADEQSPPRPHRAFAEVVPTQPLVQKRQRGIVIDHAAAGSEARPGPAKDARKDVGRRQIVEMGALGDTDLHPARAVADGAQHLGHTLARRRQDEFVGVAMHQPVELRLGQHPAGVILLPAQMLDRAVAVRKRPAVLARVMQHRPRHPCQQVARLGVGAVEADMDLVGAEVEVMGDESRNQRRRLVRQCHHAPSVHDLSTPQETAEVFPIPSSRASLMLPRSICDHALEWCDHKVRFSADPGIRHAFIGLLHAPNVPHHHANRTSMGTLP</sequence>
<evidence type="ECO:0000313" key="2">
    <source>
        <dbReference type="EMBL" id="MPL74167.1"/>
    </source>
</evidence>
<feature type="region of interest" description="Disordered" evidence="1">
    <location>
        <begin position="1"/>
        <end position="31"/>
    </location>
</feature>
<evidence type="ECO:0000256" key="1">
    <source>
        <dbReference type="SAM" id="MobiDB-lite"/>
    </source>
</evidence>
<gene>
    <name evidence="2" type="ORF">SDC9_19977</name>
</gene>